<dbReference type="InterPro" id="IPR002734">
    <property type="entry name" value="RibDG_C"/>
</dbReference>
<reference evidence="3" key="1">
    <citation type="journal article" date="2019" name="Int. J. Syst. Evol. Microbiol.">
        <title>The Global Catalogue of Microorganisms (GCM) 10K type strain sequencing project: providing services to taxonomists for standard genome sequencing and annotation.</title>
        <authorList>
            <consortium name="The Broad Institute Genomics Platform"/>
            <consortium name="The Broad Institute Genome Sequencing Center for Infectious Disease"/>
            <person name="Wu L."/>
            <person name="Ma J."/>
        </authorList>
    </citation>
    <scope>NUCLEOTIDE SEQUENCE [LARGE SCALE GENOMIC DNA]</scope>
    <source>
        <strain evidence="3">JCM 18532</strain>
    </source>
</reference>
<dbReference type="PANTHER" id="PTHR38011:SF11">
    <property type="entry name" value="2,5-DIAMINO-6-RIBOSYLAMINO-4(3H)-PYRIMIDINONE 5'-PHOSPHATE REDUCTASE"/>
    <property type="match status" value="1"/>
</dbReference>
<sequence>MTKTVFYTATTLDGFLADDNDSLDWLLTQPIDEDGPFNYGEFIATIGAIAMGSTTYEWVLAHNATTGEAWAYEQPSWVFTHRDLPLAAESVRLTTAPVTEVHAEMVAAAGDKDLWMVGGGDLAAQFAEAGLLDEVVVSIAPVTVGSGKPLFPRRFDLELLEVDRNKAFIGARYRVVGPRLRPD</sequence>
<accession>A0ABP8YSV5</accession>
<dbReference type="PANTHER" id="PTHR38011">
    <property type="entry name" value="DIHYDROFOLATE REDUCTASE FAMILY PROTEIN (AFU_ORTHOLOGUE AFUA_8G06820)"/>
    <property type="match status" value="1"/>
</dbReference>
<proteinExistence type="predicted"/>
<feature type="domain" description="Bacterial bifunctional deaminase-reductase C-terminal" evidence="1">
    <location>
        <begin position="7"/>
        <end position="154"/>
    </location>
</feature>
<gene>
    <name evidence="2" type="ORF">GCM10023350_22230</name>
</gene>
<protein>
    <submittedName>
        <fullName evidence="2">Dihydrofolate reductase family protein</fullName>
    </submittedName>
</protein>
<keyword evidence="3" id="KW-1185">Reference proteome</keyword>
<organism evidence="2 3">
    <name type="scientific">Nocardioides endophyticus</name>
    <dbReference type="NCBI Taxonomy" id="1353775"/>
    <lineage>
        <taxon>Bacteria</taxon>
        <taxon>Bacillati</taxon>
        <taxon>Actinomycetota</taxon>
        <taxon>Actinomycetes</taxon>
        <taxon>Propionibacteriales</taxon>
        <taxon>Nocardioidaceae</taxon>
        <taxon>Nocardioides</taxon>
    </lineage>
</organism>
<evidence type="ECO:0000313" key="2">
    <source>
        <dbReference type="EMBL" id="GAA4737743.1"/>
    </source>
</evidence>
<dbReference type="RefSeq" id="WP_345526841.1">
    <property type="nucleotide sequence ID" value="NZ_BAABKN010000014.1"/>
</dbReference>
<dbReference type="InterPro" id="IPR024072">
    <property type="entry name" value="DHFR-like_dom_sf"/>
</dbReference>
<dbReference type="EMBL" id="BAABKN010000014">
    <property type="protein sequence ID" value="GAA4737743.1"/>
    <property type="molecule type" value="Genomic_DNA"/>
</dbReference>
<evidence type="ECO:0000259" key="1">
    <source>
        <dbReference type="Pfam" id="PF01872"/>
    </source>
</evidence>
<comment type="caution">
    <text evidence="2">The sequence shown here is derived from an EMBL/GenBank/DDBJ whole genome shotgun (WGS) entry which is preliminary data.</text>
</comment>
<dbReference type="InterPro" id="IPR050765">
    <property type="entry name" value="Riboflavin_Biosynth_HTPR"/>
</dbReference>
<dbReference type="Proteomes" id="UP001499882">
    <property type="component" value="Unassembled WGS sequence"/>
</dbReference>
<evidence type="ECO:0000313" key="3">
    <source>
        <dbReference type="Proteomes" id="UP001499882"/>
    </source>
</evidence>
<dbReference type="SUPFAM" id="SSF53597">
    <property type="entry name" value="Dihydrofolate reductase-like"/>
    <property type="match status" value="1"/>
</dbReference>
<dbReference type="Gene3D" id="3.40.430.10">
    <property type="entry name" value="Dihydrofolate Reductase, subunit A"/>
    <property type="match status" value="1"/>
</dbReference>
<dbReference type="Pfam" id="PF01872">
    <property type="entry name" value="RibD_C"/>
    <property type="match status" value="1"/>
</dbReference>
<name>A0ABP8YSV5_9ACTN</name>